<gene>
    <name evidence="14" type="primary">rnhB</name>
    <name evidence="18" type="ORF">HMPREF1015_00813</name>
</gene>
<dbReference type="CDD" id="cd07182">
    <property type="entry name" value="RNase_HII_bacteria_HII_like"/>
    <property type="match status" value="1"/>
</dbReference>
<comment type="caution">
    <text evidence="18">The sequence shown here is derived from an EMBL/GenBank/DDBJ whole genome shotgun (WGS) entry which is preliminary data.</text>
</comment>
<dbReference type="FunFam" id="3.30.420.10:FF:000006">
    <property type="entry name" value="Ribonuclease HII"/>
    <property type="match status" value="1"/>
</dbReference>
<keyword evidence="13 14" id="KW-0464">Manganese</keyword>
<evidence type="ECO:0000256" key="9">
    <source>
        <dbReference type="ARBA" id="ARBA00022722"/>
    </source>
</evidence>
<name>G9QMP6_9BACI</name>
<dbReference type="AlphaFoldDB" id="G9QMP6"/>
<dbReference type="EC" id="3.1.26.4" evidence="6 14"/>
<comment type="catalytic activity">
    <reaction evidence="1 14 15 16">
        <text>Endonucleolytic cleavage to 5'-phosphomonoester.</text>
        <dbReference type="EC" id="3.1.26.4"/>
    </reaction>
</comment>
<dbReference type="RefSeq" id="WP_003354559.1">
    <property type="nucleotide sequence ID" value="NZ_JH414757.1"/>
</dbReference>
<keyword evidence="11 14" id="KW-0255">Endonuclease</keyword>
<dbReference type="Pfam" id="PF01351">
    <property type="entry name" value="RNase_HII"/>
    <property type="match status" value="1"/>
</dbReference>
<protein>
    <recommendedName>
        <fullName evidence="7 14">Ribonuclease HII</fullName>
        <shortName evidence="14">RNase HII</shortName>
        <ecNumber evidence="6 14">3.1.26.4</ecNumber>
    </recommendedName>
</protein>
<feature type="binding site" evidence="14 15">
    <location>
        <position position="77"/>
    </location>
    <ligand>
        <name>a divalent metal cation</name>
        <dbReference type="ChEBI" id="CHEBI:60240"/>
    </ligand>
</feature>
<dbReference type="HAMAP" id="MF_00052_B">
    <property type="entry name" value="RNase_HII_B"/>
    <property type="match status" value="1"/>
</dbReference>
<dbReference type="NCBIfam" id="NF000594">
    <property type="entry name" value="PRK00015.1-1"/>
    <property type="match status" value="1"/>
</dbReference>
<evidence type="ECO:0000256" key="4">
    <source>
        <dbReference type="ARBA" id="ARBA00004496"/>
    </source>
</evidence>
<dbReference type="PROSITE" id="PS51975">
    <property type="entry name" value="RNASE_H_2"/>
    <property type="match status" value="1"/>
</dbReference>
<evidence type="ECO:0000256" key="15">
    <source>
        <dbReference type="PROSITE-ProRule" id="PRU01319"/>
    </source>
</evidence>
<feature type="binding site" evidence="14 15">
    <location>
        <position position="78"/>
    </location>
    <ligand>
        <name>a divalent metal cation</name>
        <dbReference type="ChEBI" id="CHEBI:60240"/>
    </ligand>
</feature>
<accession>G9QMP6</accession>
<keyword evidence="19" id="KW-1185">Reference proteome</keyword>
<dbReference type="GO" id="GO:0005737">
    <property type="term" value="C:cytoplasm"/>
    <property type="evidence" value="ECO:0007669"/>
    <property type="project" value="UniProtKB-SubCell"/>
</dbReference>
<sequence length="262" mass="29747">MSLTIGEIKEKIKEIESEDDPLFREWLRDERKGVQKLIQAWYKEQEKKQREKEQFRSLFTYENKAKKKGYSIIAGIDEVGRGPLAGPVVAAAVILSEDFYLPGLNDSKKLSKAKRESYYTYIKQHADIGIGIVDHKEIDQLNIYQATKKAMQLAVQSLARTPDYLLIDAITLPLSVPQESIIKGDSKSASIAAASIVAKVERDRMMEQFAKKYPYYGFDQNMGYGTKEHLAGLKIYGPSDIHRLSFSPVKEIVESLKGEKIH</sequence>
<evidence type="ECO:0000256" key="14">
    <source>
        <dbReference type="HAMAP-Rule" id="MF_00052"/>
    </source>
</evidence>
<dbReference type="InterPro" id="IPR012337">
    <property type="entry name" value="RNaseH-like_sf"/>
</dbReference>
<feature type="binding site" evidence="14 15">
    <location>
        <position position="168"/>
    </location>
    <ligand>
        <name>a divalent metal cation</name>
        <dbReference type="ChEBI" id="CHEBI:60240"/>
    </ligand>
</feature>
<keyword evidence="8 14" id="KW-0963">Cytoplasm</keyword>
<comment type="cofactor">
    <cofactor evidence="2">
        <name>Mg(2+)</name>
        <dbReference type="ChEBI" id="CHEBI:18420"/>
    </cofactor>
</comment>
<comment type="subcellular location">
    <subcellularLocation>
        <location evidence="4 14">Cytoplasm</location>
    </subcellularLocation>
</comment>
<dbReference type="GO" id="GO:0032299">
    <property type="term" value="C:ribonuclease H2 complex"/>
    <property type="evidence" value="ECO:0007669"/>
    <property type="project" value="TreeGrafter"/>
</dbReference>
<organism evidence="18 19">
    <name type="scientific">Bacillus smithii 7_3_47FAA</name>
    <dbReference type="NCBI Taxonomy" id="665952"/>
    <lineage>
        <taxon>Bacteria</taxon>
        <taxon>Bacillati</taxon>
        <taxon>Bacillota</taxon>
        <taxon>Bacilli</taxon>
        <taxon>Bacillales</taxon>
        <taxon>Bacillaceae</taxon>
        <taxon>Bacillus</taxon>
    </lineage>
</organism>
<dbReference type="InterPro" id="IPR001352">
    <property type="entry name" value="RNase_HII/HIII"/>
</dbReference>
<dbReference type="HOGENOM" id="CLU_036532_2_1_9"/>
<dbReference type="InterPro" id="IPR036397">
    <property type="entry name" value="RNaseH_sf"/>
</dbReference>
<dbReference type="SUPFAM" id="SSF53098">
    <property type="entry name" value="Ribonuclease H-like"/>
    <property type="match status" value="1"/>
</dbReference>
<evidence type="ECO:0000256" key="16">
    <source>
        <dbReference type="RuleBase" id="RU003515"/>
    </source>
</evidence>
<dbReference type="PANTHER" id="PTHR10954">
    <property type="entry name" value="RIBONUCLEASE H2 SUBUNIT A"/>
    <property type="match status" value="1"/>
</dbReference>
<keyword evidence="12 14" id="KW-0378">Hydrolase</keyword>
<evidence type="ECO:0000256" key="11">
    <source>
        <dbReference type="ARBA" id="ARBA00022759"/>
    </source>
</evidence>
<proteinExistence type="inferred from homology"/>
<evidence type="ECO:0000256" key="3">
    <source>
        <dbReference type="ARBA" id="ARBA00004065"/>
    </source>
</evidence>
<dbReference type="InterPro" id="IPR022898">
    <property type="entry name" value="RNase_HII"/>
</dbReference>
<comment type="cofactor">
    <cofactor evidence="14 15">
        <name>Mn(2+)</name>
        <dbReference type="ChEBI" id="CHEBI:29035"/>
    </cofactor>
    <cofactor evidence="14 15">
        <name>Mg(2+)</name>
        <dbReference type="ChEBI" id="CHEBI:18420"/>
    </cofactor>
    <text evidence="14 15">Manganese or magnesium. Binds 1 divalent metal ion per monomer in the absence of substrate. May bind a second metal ion after substrate binding.</text>
</comment>
<dbReference type="GO" id="GO:0004523">
    <property type="term" value="F:RNA-DNA hybrid ribonuclease activity"/>
    <property type="evidence" value="ECO:0007669"/>
    <property type="project" value="UniProtKB-UniRule"/>
</dbReference>
<evidence type="ECO:0000256" key="7">
    <source>
        <dbReference type="ARBA" id="ARBA00019179"/>
    </source>
</evidence>
<keyword evidence="9 14" id="KW-0540">Nuclease</keyword>
<dbReference type="GO" id="GO:0006298">
    <property type="term" value="P:mismatch repair"/>
    <property type="evidence" value="ECO:0007669"/>
    <property type="project" value="TreeGrafter"/>
</dbReference>
<evidence type="ECO:0000256" key="5">
    <source>
        <dbReference type="ARBA" id="ARBA00007383"/>
    </source>
</evidence>
<evidence type="ECO:0000256" key="2">
    <source>
        <dbReference type="ARBA" id="ARBA00001946"/>
    </source>
</evidence>
<evidence type="ECO:0000256" key="13">
    <source>
        <dbReference type="ARBA" id="ARBA00023211"/>
    </source>
</evidence>
<evidence type="ECO:0000313" key="19">
    <source>
        <dbReference type="Proteomes" id="UP000011747"/>
    </source>
</evidence>
<dbReference type="EMBL" id="ACWF01000120">
    <property type="protein sequence ID" value="EHL76867.1"/>
    <property type="molecule type" value="Genomic_DNA"/>
</dbReference>
<evidence type="ECO:0000256" key="8">
    <source>
        <dbReference type="ARBA" id="ARBA00022490"/>
    </source>
</evidence>
<evidence type="ECO:0000256" key="1">
    <source>
        <dbReference type="ARBA" id="ARBA00000077"/>
    </source>
</evidence>
<reference evidence="18 19" key="1">
    <citation type="submission" date="2011-09" db="EMBL/GenBank/DDBJ databases">
        <title>The Genome Sequence of Bacillus smithii 7_3_47FAA.</title>
        <authorList>
            <consortium name="The Broad Institute Genome Sequencing Platform"/>
            <person name="Earl A."/>
            <person name="Ward D."/>
            <person name="Feldgarden M."/>
            <person name="Gevers D."/>
            <person name="Daigneault M."/>
            <person name="Strauss J."/>
            <person name="Allen-Vercoe E."/>
            <person name="Young S.K."/>
            <person name="Zeng Q."/>
            <person name="Gargeya S."/>
            <person name="Fitzgerald M."/>
            <person name="Haas B."/>
            <person name="Abouelleil A."/>
            <person name="Alvarado L."/>
            <person name="Arachchi H.M."/>
            <person name="Berlin A."/>
            <person name="Brown A."/>
            <person name="Chapman S.B."/>
            <person name="Chen Z."/>
            <person name="Dunbar C."/>
            <person name="Freedman E."/>
            <person name="Gearin G."/>
            <person name="Goldberg J."/>
            <person name="Griggs A."/>
            <person name="Gujja S."/>
            <person name="Heiman D."/>
            <person name="Howarth C."/>
            <person name="Larson L."/>
            <person name="Lui A."/>
            <person name="MacDonald P.J.P."/>
            <person name="Montmayeur A."/>
            <person name="Murphy C."/>
            <person name="Neiman D."/>
            <person name="Pearson M."/>
            <person name="Priest M."/>
            <person name="Roberts A."/>
            <person name="Saif S."/>
            <person name="Shea T."/>
            <person name="Shenoy N."/>
            <person name="Sisk P."/>
            <person name="Stolte C."/>
            <person name="Sykes S."/>
            <person name="Wortman J."/>
            <person name="Nusbaum C."/>
            <person name="Birren B."/>
        </authorList>
    </citation>
    <scope>NUCLEOTIDE SEQUENCE [LARGE SCALE GENOMIC DNA]</scope>
    <source>
        <strain evidence="18 19">7_3_47FAA</strain>
    </source>
</reference>
<evidence type="ECO:0000259" key="17">
    <source>
        <dbReference type="PROSITE" id="PS51975"/>
    </source>
</evidence>
<comment type="function">
    <text evidence="3 14 16">Endonuclease that specifically degrades the RNA of RNA-DNA hybrids.</text>
</comment>
<dbReference type="NCBIfam" id="NF000595">
    <property type="entry name" value="PRK00015.1-3"/>
    <property type="match status" value="1"/>
</dbReference>
<evidence type="ECO:0000313" key="18">
    <source>
        <dbReference type="EMBL" id="EHL76867.1"/>
    </source>
</evidence>
<evidence type="ECO:0000256" key="6">
    <source>
        <dbReference type="ARBA" id="ARBA00012180"/>
    </source>
</evidence>
<dbReference type="GO" id="GO:0030145">
    <property type="term" value="F:manganese ion binding"/>
    <property type="evidence" value="ECO:0007669"/>
    <property type="project" value="UniProtKB-UniRule"/>
</dbReference>
<keyword evidence="10 14" id="KW-0479">Metal-binding</keyword>
<dbReference type="GO" id="GO:0003723">
    <property type="term" value="F:RNA binding"/>
    <property type="evidence" value="ECO:0007669"/>
    <property type="project" value="UniProtKB-UniRule"/>
</dbReference>
<dbReference type="Gene3D" id="3.30.420.10">
    <property type="entry name" value="Ribonuclease H-like superfamily/Ribonuclease H"/>
    <property type="match status" value="1"/>
</dbReference>
<dbReference type="Proteomes" id="UP000011747">
    <property type="component" value="Unassembled WGS sequence"/>
</dbReference>
<evidence type="ECO:0000256" key="10">
    <source>
        <dbReference type="ARBA" id="ARBA00022723"/>
    </source>
</evidence>
<dbReference type="PANTHER" id="PTHR10954:SF18">
    <property type="entry name" value="RIBONUCLEASE HII"/>
    <property type="match status" value="1"/>
</dbReference>
<dbReference type="InterPro" id="IPR024567">
    <property type="entry name" value="RNase_HII/HIII_dom"/>
</dbReference>
<dbReference type="PATRIC" id="fig|665952.3.peg.2375"/>
<feature type="domain" description="RNase H type-2" evidence="17">
    <location>
        <begin position="71"/>
        <end position="258"/>
    </location>
</feature>
<comment type="similarity">
    <text evidence="5 14 16">Belongs to the RNase HII family.</text>
</comment>
<dbReference type="GO" id="GO:0043137">
    <property type="term" value="P:DNA replication, removal of RNA primer"/>
    <property type="evidence" value="ECO:0007669"/>
    <property type="project" value="TreeGrafter"/>
</dbReference>
<evidence type="ECO:0000256" key="12">
    <source>
        <dbReference type="ARBA" id="ARBA00022801"/>
    </source>
</evidence>